<dbReference type="EMBL" id="JACHDB010000001">
    <property type="protein sequence ID" value="MBB5431096.1"/>
    <property type="molecule type" value="Genomic_DNA"/>
</dbReference>
<evidence type="ECO:0000313" key="3">
    <source>
        <dbReference type="Proteomes" id="UP000572635"/>
    </source>
</evidence>
<gene>
    <name evidence="2" type="ORF">HDA36_001180</name>
</gene>
<dbReference type="Proteomes" id="UP000572635">
    <property type="component" value="Unassembled WGS sequence"/>
</dbReference>
<name>A0A7W8VC55_9ACTN</name>
<proteinExistence type="predicted"/>
<dbReference type="InterPro" id="IPR053392">
    <property type="entry name" value="Transposase_IS30-like"/>
</dbReference>
<dbReference type="SUPFAM" id="SSF53098">
    <property type="entry name" value="Ribonuclease H-like"/>
    <property type="match status" value="1"/>
</dbReference>
<dbReference type="PANTHER" id="PTHR10948">
    <property type="entry name" value="TRANSPOSASE"/>
    <property type="match status" value="1"/>
</dbReference>
<evidence type="ECO:0000313" key="2">
    <source>
        <dbReference type="EMBL" id="MBB5431096.1"/>
    </source>
</evidence>
<accession>A0A7W8VC55</accession>
<protein>
    <submittedName>
        <fullName evidence="2">IS30 family transposase</fullName>
    </submittedName>
</protein>
<evidence type="ECO:0000256" key="1">
    <source>
        <dbReference type="SAM" id="MobiDB-lite"/>
    </source>
</evidence>
<feature type="region of interest" description="Disordered" evidence="1">
    <location>
        <begin position="22"/>
        <end position="41"/>
    </location>
</feature>
<reference evidence="2 3" key="1">
    <citation type="submission" date="2020-08" db="EMBL/GenBank/DDBJ databases">
        <title>Sequencing the genomes of 1000 actinobacteria strains.</title>
        <authorList>
            <person name="Klenk H.-P."/>
        </authorList>
    </citation>
    <scope>NUCLEOTIDE SEQUENCE [LARGE SCALE GENOMIC DNA]</scope>
    <source>
        <strain evidence="2 3">DSM 44551</strain>
    </source>
</reference>
<dbReference type="PANTHER" id="PTHR10948:SF23">
    <property type="entry name" value="TRANSPOSASE INSI FOR INSERTION SEQUENCE ELEMENT IS30A-RELATED"/>
    <property type="match status" value="1"/>
</dbReference>
<dbReference type="AlphaFoldDB" id="A0A7W8VC55"/>
<sequence length="212" mass="23877">MRQGLSSVEACRILGINRRTGRRWRTGRARRRPRRRTRQRTPRFSTPMVMIGDRPAEAADRALPGHWEGDPIIGKGGASAIGTLVERATRYVMLLHLPEGRSAEHVRDALVETVQILPAHLVRSLTWGQGAEMAARGSFTLATDIPVYFCGPAGPWQRGSNENIYWCTLGRAGLLRRETLRQGRRVTQRTRVRRTFRWHVPGAPQSGSPGRE</sequence>
<dbReference type="InterPro" id="IPR012337">
    <property type="entry name" value="RNaseH-like_sf"/>
</dbReference>
<dbReference type="GO" id="GO:0004803">
    <property type="term" value="F:transposase activity"/>
    <property type="evidence" value="ECO:0007669"/>
    <property type="project" value="TreeGrafter"/>
</dbReference>
<dbReference type="NCBIfam" id="NF033563">
    <property type="entry name" value="transpos_IS30"/>
    <property type="match status" value="1"/>
</dbReference>
<dbReference type="GO" id="GO:0005829">
    <property type="term" value="C:cytosol"/>
    <property type="evidence" value="ECO:0007669"/>
    <property type="project" value="TreeGrafter"/>
</dbReference>
<keyword evidence="3" id="KW-1185">Reference proteome</keyword>
<dbReference type="GO" id="GO:0032196">
    <property type="term" value="P:transposition"/>
    <property type="evidence" value="ECO:0007669"/>
    <property type="project" value="TreeGrafter"/>
</dbReference>
<dbReference type="InterPro" id="IPR051917">
    <property type="entry name" value="Transposase-Integrase"/>
</dbReference>
<organism evidence="2 3">
    <name type="scientific">Nocardiopsis composta</name>
    <dbReference type="NCBI Taxonomy" id="157465"/>
    <lineage>
        <taxon>Bacteria</taxon>
        <taxon>Bacillati</taxon>
        <taxon>Actinomycetota</taxon>
        <taxon>Actinomycetes</taxon>
        <taxon>Streptosporangiales</taxon>
        <taxon>Nocardiopsidaceae</taxon>
        <taxon>Nocardiopsis</taxon>
    </lineage>
</organism>
<comment type="caution">
    <text evidence="2">The sequence shown here is derived from an EMBL/GenBank/DDBJ whole genome shotgun (WGS) entry which is preliminary data.</text>
</comment>